<dbReference type="PROSITE" id="PS00770">
    <property type="entry name" value="AA_TRANSFER_CLASS_4"/>
    <property type="match status" value="1"/>
</dbReference>
<evidence type="ECO:0000256" key="4">
    <source>
        <dbReference type="ARBA" id="ARBA00012874"/>
    </source>
</evidence>
<keyword evidence="7 13" id="KW-0808">Transferase</keyword>
<reference evidence="13 14" key="1">
    <citation type="submission" date="2020-08" db="EMBL/GenBank/DDBJ databases">
        <title>Cohnella phylogeny.</title>
        <authorList>
            <person name="Dunlap C."/>
        </authorList>
    </citation>
    <scope>NUCLEOTIDE SEQUENCE [LARGE SCALE GENOMIC DNA]</scope>
    <source>
        <strain evidence="13 14">DSM 25239</strain>
    </source>
</reference>
<protein>
    <recommendedName>
        <fullName evidence="5 12">D-alanine aminotransferase</fullName>
        <ecNumber evidence="4 12">2.6.1.21</ecNumber>
    </recommendedName>
</protein>
<evidence type="ECO:0000256" key="3">
    <source>
        <dbReference type="ARBA" id="ARBA00011738"/>
    </source>
</evidence>
<dbReference type="Proteomes" id="UP000553776">
    <property type="component" value="Unassembled WGS sequence"/>
</dbReference>
<dbReference type="AlphaFoldDB" id="A0A841U1N6"/>
<comment type="cofactor">
    <cofactor evidence="1 11">
        <name>pyridoxal 5'-phosphate</name>
        <dbReference type="ChEBI" id="CHEBI:597326"/>
    </cofactor>
</comment>
<dbReference type="FunFam" id="3.20.10.10:FF:000002">
    <property type="entry name" value="D-alanine aminotransferase"/>
    <property type="match status" value="1"/>
</dbReference>
<evidence type="ECO:0000256" key="1">
    <source>
        <dbReference type="ARBA" id="ARBA00001933"/>
    </source>
</evidence>
<accession>A0A841U1N6</accession>
<dbReference type="GO" id="GO:0005829">
    <property type="term" value="C:cytosol"/>
    <property type="evidence" value="ECO:0007669"/>
    <property type="project" value="TreeGrafter"/>
</dbReference>
<comment type="similarity">
    <text evidence="2 10">Belongs to the class-IV pyridoxal-phosphate-dependent aminotransferase family.</text>
</comment>
<dbReference type="CDD" id="cd01558">
    <property type="entry name" value="D-AAT_like"/>
    <property type="match status" value="1"/>
</dbReference>
<dbReference type="Pfam" id="PF01063">
    <property type="entry name" value="Aminotran_4"/>
    <property type="match status" value="1"/>
</dbReference>
<dbReference type="GO" id="GO:0008652">
    <property type="term" value="P:amino acid biosynthetic process"/>
    <property type="evidence" value="ECO:0007669"/>
    <property type="project" value="UniProtKB-ARBA"/>
</dbReference>
<dbReference type="PANTHER" id="PTHR42743:SF10">
    <property type="entry name" value="D-ALANINE AMINOTRANSFERASE"/>
    <property type="match status" value="1"/>
</dbReference>
<evidence type="ECO:0000256" key="9">
    <source>
        <dbReference type="ARBA" id="ARBA00047911"/>
    </source>
</evidence>
<proteinExistence type="inferred from homology"/>
<keyword evidence="14" id="KW-1185">Reference proteome</keyword>
<evidence type="ECO:0000256" key="8">
    <source>
        <dbReference type="ARBA" id="ARBA00022898"/>
    </source>
</evidence>
<dbReference type="Gene3D" id="3.20.10.10">
    <property type="entry name" value="D-amino Acid Aminotransferase, subunit A, domain 2"/>
    <property type="match status" value="1"/>
</dbReference>
<evidence type="ECO:0000256" key="7">
    <source>
        <dbReference type="ARBA" id="ARBA00022679"/>
    </source>
</evidence>
<evidence type="ECO:0000256" key="2">
    <source>
        <dbReference type="ARBA" id="ARBA00009320"/>
    </source>
</evidence>
<evidence type="ECO:0000313" key="13">
    <source>
        <dbReference type="EMBL" id="MBB6693689.1"/>
    </source>
</evidence>
<dbReference type="SUPFAM" id="SSF56752">
    <property type="entry name" value="D-aminoacid aminotransferase-like PLP-dependent enzymes"/>
    <property type="match status" value="1"/>
</dbReference>
<dbReference type="InterPro" id="IPR043131">
    <property type="entry name" value="BCAT-like_N"/>
</dbReference>
<dbReference type="InterPro" id="IPR043132">
    <property type="entry name" value="BCAT-like_C"/>
</dbReference>
<evidence type="ECO:0000256" key="12">
    <source>
        <dbReference type="RuleBase" id="RU004520"/>
    </source>
</evidence>
<dbReference type="GO" id="GO:0030170">
    <property type="term" value="F:pyridoxal phosphate binding"/>
    <property type="evidence" value="ECO:0007669"/>
    <property type="project" value="InterPro"/>
</dbReference>
<dbReference type="InterPro" id="IPR050571">
    <property type="entry name" value="Class-IV_PLP-Dep_Aminotrnsfr"/>
</dbReference>
<dbReference type="Gene3D" id="3.30.470.10">
    <property type="match status" value="1"/>
</dbReference>
<dbReference type="EC" id="2.6.1.21" evidence="4 12"/>
<evidence type="ECO:0000256" key="10">
    <source>
        <dbReference type="RuleBase" id="RU004106"/>
    </source>
</evidence>
<keyword evidence="6 13" id="KW-0032">Aminotransferase</keyword>
<dbReference type="InterPro" id="IPR018300">
    <property type="entry name" value="Aminotrans_IV_CS"/>
</dbReference>
<keyword evidence="8 11" id="KW-0663">Pyridoxal phosphate</keyword>
<evidence type="ECO:0000313" key="14">
    <source>
        <dbReference type="Proteomes" id="UP000553776"/>
    </source>
</evidence>
<dbReference type="InterPro" id="IPR001544">
    <property type="entry name" value="Aminotrans_IV"/>
</dbReference>
<organism evidence="13 14">
    <name type="scientific">Cohnella xylanilytica</name>
    <dbReference type="NCBI Taxonomy" id="557555"/>
    <lineage>
        <taxon>Bacteria</taxon>
        <taxon>Bacillati</taxon>
        <taxon>Bacillota</taxon>
        <taxon>Bacilli</taxon>
        <taxon>Bacillales</taxon>
        <taxon>Paenibacillaceae</taxon>
        <taxon>Cohnella</taxon>
    </lineage>
</organism>
<comment type="caution">
    <text evidence="13">The sequence shown here is derived from an EMBL/GenBank/DDBJ whole genome shotgun (WGS) entry which is preliminary data.</text>
</comment>
<comment type="function">
    <text evidence="12">Acts on the D-isomers of alanine, leucine, aspartate, glutamate, aminobutyrate, norvaline and asparagine. The enzyme transfers an amino group from a substrate D-amino acid to the pyridoxal phosphate cofactor to form pyridoxamine and an alpha-keto acid in the first half-reaction.</text>
</comment>
<sequence>MDYALLGDKIVPKKEISVSLEDRGYQFGDGVYEVIRVYGGVIFHLEAHLGRLDDSAKAIYIDLPCSLRKLGELLGELVKRNGIVDGKLYLQLTRGVHPRVHFIPEGIKPILTGYAEHVARPLTSLREGISALTVEDNRWLRVNIKSLNLLPNILAKHRAKSQGADEAIFVRDGLVTEGSASNVYGIRDGVVYTHPANHLILNGITRQAIVRLSEELGIPWREVPISAEELARMDEVFVSNTILEICPVVSVDGRTIGDGKIGSVTASLQAAFEREIESAAGGGTHA</sequence>
<evidence type="ECO:0000256" key="6">
    <source>
        <dbReference type="ARBA" id="ARBA00022576"/>
    </source>
</evidence>
<name>A0A841U1N6_9BACL</name>
<dbReference type="InterPro" id="IPR036038">
    <property type="entry name" value="Aminotransferase-like"/>
</dbReference>
<dbReference type="GO" id="GO:0047810">
    <property type="term" value="F:D-alanine-2-oxoglutarate aminotransferase activity"/>
    <property type="evidence" value="ECO:0007669"/>
    <property type="project" value="UniProtKB-EC"/>
</dbReference>
<evidence type="ECO:0000256" key="11">
    <source>
        <dbReference type="RuleBase" id="RU004516"/>
    </source>
</evidence>
<gene>
    <name evidence="13" type="primary">dat</name>
    <name evidence="13" type="ORF">H7B90_20035</name>
</gene>
<dbReference type="RefSeq" id="WP_185137685.1">
    <property type="nucleotide sequence ID" value="NZ_BORM01000036.1"/>
</dbReference>
<comment type="subunit">
    <text evidence="3">Homodimer.</text>
</comment>
<comment type="catalytic activity">
    <reaction evidence="9 12">
        <text>D-alanine + 2-oxoglutarate = D-glutamate + pyruvate</text>
        <dbReference type="Rhea" id="RHEA:15869"/>
        <dbReference type="ChEBI" id="CHEBI:15361"/>
        <dbReference type="ChEBI" id="CHEBI:16810"/>
        <dbReference type="ChEBI" id="CHEBI:29986"/>
        <dbReference type="ChEBI" id="CHEBI:57416"/>
        <dbReference type="EC" id="2.6.1.21"/>
    </reaction>
</comment>
<dbReference type="EMBL" id="JACJVR010000077">
    <property type="protein sequence ID" value="MBB6693689.1"/>
    <property type="molecule type" value="Genomic_DNA"/>
</dbReference>
<dbReference type="GO" id="GO:0046394">
    <property type="term" value="P:carboxylic acid biosynthetic process"/>
    <property type="evidence" value="ECO:0007669"/>
    <property type="project" value="UniProtKB-ARBA"/>
</dbReference>
<dbReference type="PANTHER" id="PTHR42743">
    <property type="entry name" value="AMINO-ACID AMINOTRANSFERASE"/>
    <property type="match status" value="1"/>
</dbReference>
<dbReference type="InterPro" id="IPR005784">
    <property type="entry name" value="D_amino_transT"/>
</dbReference>
<evidence type="ECO:0000256" key="5">
    <source>
        <dbReference type="ARBA" id="ARBA00021779"/>
    </source>
</evidence>
<dbReference type="NCBIfam" id="TIGR01121">
    <property type="entry name" value="D_amino_aminoT"/>
    <property type="match status" value="1"/>
</dbReference>
<dbReference type="GO" id="GO:0046416">
    <property type="term" value="P:D-amino acid metabolic process"/>
    <property type="evidence" value="ECO:0007669"/>
    <property type="project" value="InterPro"/>
</dbReference>